<dbReference type="RefSeq" id="WP_093934458.1">
    <property type="nucleotide sequence ID" value="NZ_NMQT01000051.1"/>
</dbReference>
<organism evidence="2 3">
    <name type="scientific">Amycolatopsis thailandensis</name>
    <dbReference type="NCBI Taxonomy" id="589330"/>
    <lineage>
        <taxon>Bacteria</taxon>
        <taxon>Bacillati</taxon>
        <taxon>Actinomycetota</taxon>
        <taxon>Actinomycetes</taxon>
        <taxon>Pseudonocardiales</taxon>
        <taxon>Pseudonocardiaceae</taxon>
        <taxon>Amycolatopsis</taxon>
    </lineage>
</organism>
<evidence type="ECO:0008006" key="4">
    <source>
        <dbReference type="Google" id="ProtNLM"/>
    </source>
</evidence>
<proteinExistence type="predicted"/>
<dbReference type="EMBL" id="NMQT01000051">
    <property type="protein sequence ID" value="OXM56126.1"/>
    <property type="molecule type" value="Genomic_DNA"/>
</dbReference>
<feature type="chain" id="PRO_5012217989" description="RdlA protein" evidence="1">
    <location>
        <begin position="26"/>
        <end position="116"/>
    </location>
</feature>
<gene>
    <name evidence="2" type="ORF">CFP71_14965</name>
</gene>
<protein>
    <recommendedName>
        <fullName evidence="4">RdlA protein</fullName>
    </recommendedName>
</protein>
<comment type="caution">
    <text evidence="2">The sequence shown here is derived from an EMBL/GenBank/DDBJ whole genome shotgun (WGS) entry which is preliminary data.</text>
</comment>
<reference evidence="2 3" key="1">
    <citation type="submission" date="2017-07" db="EMBL/GenBank/DDBJ databases">
        <title>Amycolatopsis thailandensis Genome sequencing and assembly.</title>
        <authorList>
            <person name="Kaur N."/>
            <person name="Mayilraj S."/>
        </authorList>
    </citation>
    <scope>NUCLEOTIDE SEQUENCE [LARGE SCALE GENOMIC DNA]</scope>
    <source>
        <strain evidence="2 3">JCM 16380</strain>
    </source>
</reference>
<dbReference type="OrthoDB" id="3627717at2"/>
<evidence type="ECO:0000256" key="1">
    <source>
        <dbReference type="SAM" id="SignalP"/>
    </source>
</evidence>
<name>A0A229SB38_9PSEU</name>
<evidence type="ECO:0000313" key="3">
    <source>
        <dbReference type="Proteomes" id="UP000215223"/>
    </source>
</evidence>
<dbReference type="Proteomes" id="UP000215223">
    <property type="component" value="Unassembled WGS sequence"/>
</dbReference>
<sequence length="116" mass="11403">MLKRIGIVAAAIAAGALLGGGVASADTPDGHHHDSDHFGQVGLVNLNNLDLLHNVNATLGLCGNAVNVLGVQVPVNNSLNGIGIPILSPGQNQASGQSPQNCAAGGIVSGGSIQDN</sequence>
<dbReference type="AlphaFoldDB" id="A0A229SB38"/>
<accession>A0A229SB38</accession>
<keyword evidence="1" id="KW-0732">Signal</keyword>
<evidence type="ECO:0000313" key="2">
    <source>
        <dbReference type="EMBL" id="OXM56126.1"/>
    </source>
</evidence>
<feature type="signal peptide" evidence="1">
    <location>
        <begin position="1"/>
        <end position="25"/>
    </location>
</feature>
<keyword evidence="3" id="KW-1185">Reference proteome</keyword>